<dbReference type="RefSeq" id="WP_117894739.1">
    <property type="nucleotide sequence ID" value="NZ_CABJCV010000007.1"/>
</dbReference>
<dbReference type="EMBL" id="QRUP01000007">
    <property type="protein sequence ID" value="RGR74951.1"/>
    <property type="molecule type" value="Genomic_DNA"/>
</dbReference>
<evidence type="ECO:0000313" key="2">
    <source>
        <dbReference type="Proteomes" id="UP000284178"/>
    </source>
</evidence>
<dbReference type="Proteomes" id="UP000284178">
    <property type="component" value="Unassembled WGS sequence"/>
</dbReference>
<accession>A0A412G3C8</accession>
<organism evidence="1 2">
    <name type="scientific">Holdemania filiformis</name>
    <dbReference type="NCBI Taxonomy" id="61171"/>
    <lineage>
        <taxon>Bacteria</taxon>
        <taxon>Bacillati</taxon>
        <taxon>Bacillota</taxon>
        <taxon>Erysipelotrichia</taxon>
        <taxon>Erysipelotrichales</taxon>
        <taxon>Erysipelotrichaceae</taxon>
        <taxon>Holdemania</taxon>
    </lineage>
</organism>
<keyword evidence="2" id="KW-1185">Reference proteome</keyword>
<proteinExistence type="predicted"/>
<evidence type="ECO:0000313" key="1">
    <source>
        <dbReference type="EMBL" id="RGR74951.1"/>
    </source>
</evidence>
<reference evidence="1 2" key="1">
    <citation type="submission" date="2018-08" db="EMBL/GenBank/DDBJ databases">
        <title>A genome reference for cultivated species of the human gut microbiota.</title>
        <authorList>
            <person name="Zou Y."/>
            <person name="Xue W."/>
            <person name="Luo G."/>
        </authorList>
    </citation>
    <scope>NUCLEOTIDE SEQUENCE [LARGE SCALE GENOMIC DNA]</scope>
    <source>
        <strain evidence="1 2">AF24-29</strain>
    </source>
</reference>
<sequence>MKLEWTETGKIKHCVFNEEAVSFRQDDYGGPAWQCRLGEELRTSTAPRYREGWFKEAFFGVELRYRFQTEGDSLIIEAEAENQSSQTMPLDQLGLRIGLDCAMESYPQWDTVFAPTLLRCEKTYFWGFLSSPLGRRLGIYSPDPIASWHLDYNRFFADGGHRIMTFCLDFLQSGKLPDRHPQSQPLKPWETRRWRIEIAELAPEQTVPSWLAEKGVPVFAGERWSAECGSALEFKLLSRTEPTLMAEGRPVPCLLKKPGVYTVRLESDQPRELRLTVSNGKHQSEAWVQFIHPWRTIIEEAARQSLSQPQKMGTHCESWYGLFTGAAAILHDLDFDRAAYLEKVRELVPLGFDVEQGCPTVHPGRIQNTACMIGLMADLGAALHSTEPLELGAKLADWLIEHSQREDGAFCNGKGKHYTSVIYIAKSLLELVLEERRQPEASWQARAQRHFETAKRAVDELALHRDNIETEGQATLEDGMLTCSVAQLTMLAKMLEPEDRRPYIEAAECLVRKHRCLERTVVADSRCSGTTLRFWEAQYDVLTMGNMINSPHGWSAWKVYGMMDLYLLSGRREYLIDAMNTLMSCVSLLDVENKTLNWAFVPDPHREVMTFVPDPENPGRGKFQARTIAEERVGMISGWYHAPKDTAVFGYLGSWPDVTTDQGGCCDNDVHEIFKCVEEVILTRAYVHEEDGRRDAFHCTVESTAKGLTIRPREALVDQVHVRLTQTLNVTVEFAGERVNARLQNGWITRTGIRTE</sequence>
<dbReference type="GeneID" id="83015276"/>
<dbReference type="AlphaFoldDB" id="A0A412G3C8"/>
<name>A0A412G3C8_9FIRM</name>
<comment type="caution">
    <text evidence="1">The sequence shown here is derived from an EMBL/GenBank/DDBJ whole genome shotgun (WGS) entry which is preliminary data.</text>
</comment>
<gene>
    <name evidence="1" type="ORF">DWY25_07640</name>
</gene>
<protein>
    <submittedName>
        <fullName evidence="1">Uncharacterized protein</fullName>
    </submittedName>
</protein>